<keyword evidence="6" id="KW-0547">Nucleotide-binding</keyword>
<organism evidence="11 12">
    <name type="scientific">Kaistia hirudinis</name>
    <dbReference type="NCBI Taxonomy" id="1293440"/>
    <lineage>
        <taxon>Bacteria</taxon>
        <taxon>Pseudomonadati</taxon>
        <taxon>Pseudomonadota</taxon>
        <taxon>Alphaproteobacteria</taxon>
        <taxon>Hyphomicrobiales</taxon>
        <taxon>Kaistiaceae</taxon>
        <taxon>Kaistia</taxon>
    </lineage>
</organism>
<keyword evidence="3" id="KW-1003">Cell membrane</keyword>
<dbReference type="CDD" id="cd03215">
    <property type="entry name" value="ABC_Carb_Monos_II"/>
    <property type="match status" value="1"/>
</dbReference>
<dbReference type="GO" id="GO:0016887">
    <property type="term" value="F:ATP hydrolysis activity"/>
    <property type="evidence" value="ECO:0007669"/>
    <property type="project" value="InterPro"/>
</dbReference>
<sequence length="500" mass="53429">MPFAVHALRKSYGGVEVLKGVDLEVADGEIHALLGANGAGKSTLIKCLSGAIQPDSGVMIVGRERYEAFTPKSSKQSGIAVIYQDLSLATSLDVADNMFLGQELRSGPFVRRRAQRREAAEWLAQLGVDIRPTAALATLGNAGLQAVEIAKALRTRPKVLILDEPTAALSEKEAEALGEQMLKLKQQNLPLLYVTHRLAEVFALADRVTVLRGGEVVLTGKVRDLSRDDLVAAIAGESIQRERPPQRDGVRKPAVAVRGLVAAGIGPVDFDIREGEVLGVFGLVGSGRTELLEALFGSHRVFGGDVSVDGARIRASSPGDAVAAGIALVPSDRLRKSIIGQLSAGENMLLPSFLRLAAAGLRNPLAERKAFDMSAQRLNLQPPRADLQARRFSGGNQQKLVIARWLNDTISCRLLMLDEPTQGVDVGARRDIYAAIRASADAGKSVLVTSSEPEELVQIADRVIVLSAGRIAATVDYAEIDEARLLMLAHQVEHQGLAAE</sequence>
<proteinExistence type="inferred from homology"/>
<dbReference type="GO" id="GO:0005524">
    <property type="term" value="F:ATP binding"/>
    <property type="evidence" value="ECO:0007669"/>
    <property type="project" value="UniProtKB-KW"/>
</dbReference>
<dbReference type="PANTHER" id="PTHR43790">
    <property type="entry name" value="CARBOHYDRATE TRANSPORT ATP-BINDING PROTEIN MG119-RELATED"/>
    <property type="match status" value="1"/>
</dbReference>
<comment type="caution">
    <text evidence="11">The sequence shown here is derived from an EMBL/GenBank/DDBJ whole genome shotgun (WGS) entry which is preliminary data.</text>
</comment>
<dbReference type="InterPro" id="IPR003593">
    <property type="entry name" value="AAA+_ATPase"/>
</dbReference>
<feature type="domain" description="ABC transporter" evidence="10">
    <location>
        <begin position="3"/>
        <end position="238"/>
    </location>
</feature>
<evidence type="ECO:0000256" key="3">
    <source>
        <dbReference type="ARBA" id="ARBA00022475"/>
    </source>
</evidence>
<evidence type="ECO:0000259" key="10">
    <source>
        <dbReference type="PROSITE" id="PS50893"/>
    </source>
</evidence>
<dbReference type="InterPro" id="IPR003439">
    <property type="entry name" value="ABC_transporter-like_ATP-bd"/>
</dbReference>
<dbReference type="InterPro" id="IPR050107">
    <property type="entry name" value="ABC_carbohydrate_import_ATPase"/>
</dbReference>
<reference evidence="11 12" key="1">
    <citation type="submission" date="2020-08" db="EMBL/GenBank/DDBJ databases">
        <title>Genomic Encyclopedia of Type Strains, Phase IV (KMG-IV): sequencing the most valuable type-strain genomes for metagenomic binning, comparative biology and taxonomic classification.</title>
        <authorList>
            <person name="Goeker M."/>
        </authorList>
    </citation>
    <scope>NUCLEOTIDE SEQUENCE [LARGE SCALE GENOMIC DNA]</scope>
    <source>
        <strain evidence="11 12">DSM 25966</strain>
    </source>
</reference>
<dbReference type="SMART" id="SM00382">
    <property type="entry name" value="AAA"/>
    <property type="match status" value="2"/>
</dbReference>
<dbReference type="InterPro" id="IPR027417">
    <property type="entry name" value="P-loop_NTPase"/>
</dbReference>
<accession>A0A840AUV6</accession>
<dbReference type="SUPFAM" id="SSF52540">
    <property type="entry name" value="P-loop containing nucleoside triphosphate hydrolases"/>
    <property type="match status" value="2"/>
</dbReference>
<dbReference type="AlphaFoldDB" id="A0A840AUV6"/>
<dbReference type="PANTHER" id="PTHR43790:SF3">
    <property type="entry name" value="D-ALLOSE IMPORT ATP-BINDING PROTEIN ALSA-RELATED"/>
    <property type="match status" value="1"/>
</dbReference>
<evidence type="ECO:0000256" key="8">
    <source>
        <dbReference type="ARBA" id="ARBA00022967"/>
    </source>
</evidence>
<keyword evidence="8" id="KW-1278">Translocase</keyword>
<evidence type="ECO:0000313" key="11">
    <source>
        <dbReference type="EMBL" id="MBB3932116.1"/>
    </source>
</evidence>
<feature type="domain" description="ABC transporter" evidence="10">
    <location>
        <begin position="250"/>
        <end position="493"/>
    </location>
</feature>
<evidence type="ECO:0000256" key="4">
    <source>
        <dbReference type="ARBA" id="ARBA00022597"/>
    </source>
</evidence>
<evidence type="ECO:0000313" key="12">
    <source>
        <dbReference type="Proteomes" id="UP000553963"/>
    </source>
</evidence>
<keyword evidence="9" id="KW-0472">Membrane</keyword>
<keyword evidence="12" id="KW-1185">Reference proteome</keyword>
<evidence type="ECO:0000256" key="5">
    <source>
        <dbReference type="ARBA" id="ARBA00022737"/>
    </source>
</evidence>
<evidence type="ECO:0000256" key="1">
    <source>
        <dbReference type="ARBA" id="ARBA00005417"/>
    </source>
</evidence>
<keyword evidence="2" id="KW-0813">Transport</keyword>
<dbReference type="RefSeq" id="WP_183399784.1">
    <property type="nucleotide sequence ID" value="NZ_JACIDS010000004.1"/>
</dbReference>
<keyword evidence="4" id="KW-0762">Sugar transport</keyword>
<dbReference type="PROSITE" id="PS00211">
    <property type="entry name" value="ABC_TRANSPORTER_1"/>
    <property type="match status" value="1"/>
</dbReference>
<dbReference type="Proteomes" id="UP000553963">
    <property type="component" value="Unassembled WGS sequence"/>
</dbReference>
<dbReference type="Gene3D" id="3.40.50.300">
    <property type="entry name" value="P-loop containing nucleotide triphosphate hydrolases"/>
    <property type="match status" value="2"/>
</dbReference>
<keyword evidence="7 11" id="KW-0067">ATP-binding</keyword>
<evidence type="ECO:0000256" key="9">
    <source>
        <dbReference type="ARBA" id="ARBA00023136"/>
    </source>
</evidence>
<keyword evidence="5" id="KW-0677">Repeat</keyword>
<evidence type="ECO:0000256" key="2">
    <source>
        <dbReference type="ARBA" id="ARBA00022448"/>
    </source>
</evidence>
<dbReference type="EMBL" id="JACIDS010000004">
    <property type="protein sequence ID" value="MBB3932116.1"/>
    <property type="molecule type" value="Genomic_DNA"/>
</dbReference>
<dbReference type="PROSITE" id="PS50893">
    <property type="entry name" value="ABC_TRANSPORTER_2"/>
    <property type="match status" value="2"/>
</dbReference>
<dbReference type="CDD" id="cd03216">
    <property type="entry name" value="ABC_Carb_Monos_I"/>
    <property type="match status" value="1"/>
</dbReference>
<name>A0A840AUV6_9HYPH</name>
<gene>
    <name evidence="11" type="ORF">GGR25_003174</name>
</gene>
<protein>
    <submittedName>
        <fullName evidence="11">Ribose transport system ATP-binding protein</fullName>
    </submittedName>
</protein>
<evidence type="ECO:0000256" key="7">
    <source>
        <dbReference type="ARBA" id="ARBA00022840"/>
    </source>
</evidence>
<evidence type="ECO:0000256" key="6">
    <source>
        <dbReference type="ARBA" id="ARBA00022741"/>
    </source>
</evidence>
<dbReference type="InterPro" id="IPR017871">
    <property type="entry name" value="ABC_transporter-like_CS"/>
</dbReference>
<comment type="similarity">
    <text evidence="1">Belongs to the ABC transporter superfamily.</text>
</comment>
<dbReference type="Pfam" id="PF00005">
    <property type="entry name" value="ABC_tran"/>
    <property type="match status" value="2"/>
</dbReference>